<dbReference type="RefSeq" id="WP_425308039.1">
    <property type="nucleotide sequence ID" value="NZ_CP154795.1"/>
</dbReference>
<evidence type="ECO:0000256" key="1">
    <source>
        <dbReference type="SAM" id="Phobius"/>
    </source>
</evidence>
<organism evidence="2 3">
    <name type="scientific">Ammonicoccus fulvus</name>
    <dbReference type="NCBI Taxonomy" id="3138240"/>
    <lineage>
        <taxon>Bacteria</taxon>
        <taxon>Bacillati</taxon>
        <taxon>Actinomycetota</taxon>
        <taxon>Actinomycetes</taxon>
        <taxon>Propionibacteriales</taxon>
        <taxon>Propionibacteriaceae</taxon>
        <taxon>Ammonicoccus</taxon>
    </lineage>
</organism>
<reference evidence="2 3" key="1">
    <citation type="submission" date="2024-04" db="EMBL/GenBank/DDBJ databases">
        <title>Isolation of an actinomycete strain from pig manure.</title>
        <authorList>
            <person name="Gong T."/>
            <person name="Yu Z."/>
            <person name="An M."/>
            <person name="Wei C."/>
            <person name="Yang W."/>
            <person name="Liu L."/>
        </authorList>
    </citation>
    <scope>NUCLEOTIDE SEQUENCE [LARGE SCALE GENOMIC DNA]</scope>
    <source>
        <strain evidence="2 3">ZF39</strain>
    </source>
</reference>
<keyword evidence="1" id="KW-0812">Transmembrane</keyword>
<dbReference type="InterPro" id="IPR021202">
    <property type="entry name" value="Rv3654c-like"/>
</dbReference>
<evidence type="ECO:0000313" key="3">
    <source>
        <dbReference type="Proteomes" id="UP001442841"/>
    </source>
</evidence>
<dbReference type="NCBIfam" id="TIGR03816">
    <property type="entry name" value="tadE_like_DECH"/>
    <property type="match status" value="1"/>
</dbReference>
<keyword evidence="3" id="KW-1185">Reference proteome</keyword>
<accession>A0ABZ3FNB7</accession>
<feature type="transmembrane region" description="Helical" evidence="1">
    <location>
        <begin position="20"/>
        <end position="45"/>
    </location>
</feature>
<evidence type="ECO:0000313" key="2">
    <source>
        <dbReference type="EMBL" id="XAN06609.1"/>
    </source>
</evidence>
<dbReference type="Proteomes" id="UP001442841">
    <property type="component" value="Chromosome"/>
</dbReference>
<keyword evidence="1" id="KW-0472">Membrane</keyword>
<name>A0ABZ3FNB7_9ACTN</name>
<keyword evidence="1" id="KW-1133">Transmembrane helix</keyword>
<gene>
    <name evidence="2" type="ORF">AADG42_04555</name>
</gene>
<sequence length="128" mass="13020">MTGLRGRPGEVDPERGASTMLVVGVLSVVLTVAFVALMVSGYVLAAQKARQAADLAAISAAEVAASGEEGCPEARRVAEANGARLASCVQVGDGVEYAVTVEIRVTTGRRLPGLPTELPGVAHAGHIE</sequence>
<proteinExistence type="predicted"/>
<protein>
    <submittedName>
        <fullName evidence="2">Rv3654c family TadE-like protein</fullName>
    </submittedName>
</protein>
<dbReference type="EMBL" id="CP154795">
    <property type="protein sequence ID" value="XAN06609.1"/>
    <property type="molecule type" value="Genomic_DNA"/>
</dbReference>